<accession>A0A024G084</accession>
<evidence type="ECO:0000313" key="7">
    <source>
        <dbReference type="Proteomes" id="UP000053237"/>
    </source>
</evidence>
<comment type="subcellular location">
    <subcellularLocation>
        <location evidence="1">Membrane</location>
        <topology evidence="1">Multi-pass membrane protein</topology>
    </subcellularLocation>
</comment>
<feature type="transmembrane region" description="Helical" evidence="5">
    <location>
        <begin position="100"/>
        <end position="124"/>
    </location>
</feature>
<gene>
    <name evidence="6" type="ORF">BN9_007220</name>
</gene>
<reference evidence="6 7" key="1">
    <citation type="submission" date="2012-05" db="EMBL/GenBank/DDBJ databases">
        <title>Recombination and specialization in a pathogen metapopulation.</title>
        <authorList>
            <person name="Gardiner A."/>
            <person name="Kemen E."/>
            <person name="Schultz-Larsen T."/>
            <person name="MacLean D."/>
            <person name="Van Oosterhout C."/>
            <person name="Jones J.D.G."/>
        </authorList>
    </citation>
    <scope>NUCLEOTIDE SEQUENCE [LARGE SCALE GENOMIC DNA]</scope>
    <source>
        <strain evidence="6 7">Ac Nc2</strain>
    </source>
</reference>
<evidence type="ECO:0000313" key="6">
    <source>
        <dbReference type="EMBL" id="CCI39938.1"/>
    </source>
</evidence>
<evidence type="ECO:0008006" key="8">
    <source>
        <dbReference type="Google" id="ProtNLM"/>
    </source>
</evidence>
<dbReference type="GO" id="GO:0016020">
    <property type="term" value="C:membrane"/>
    <property type="evidence" value="ECO:0007669"/>
    <property type="project" value="UniProtKB-SubCell"/>
</dbReference>
<keyword evidence="7" id="KW-1185">Reference proteome</keyword>
<keyword evidence="3 5" id="KW-1133">Transmembrane helix</keyword>
<feature type="transmembrane region" description="Helical" evidence="5">
    <location>
        <begin position="283"/>
        <end position="304"/>
    </location>
</feature>
<keyword evidence="2 5" id="KW-0812">Transmembrane</keyword>
<organism evidence="6 7">
    <name type="scientific">Albugo candida</name>
    <dbReference type="NCBI Taxonomy" id="65357"/>
    <lineage>
        <taxon>Eukaryota</taxon>
        <taxon>Sar</taxon>
        <taxon>Stramenopiles</taxon>
        <taxon>Oomycota</taxon>
        <taxon>Peronosporomycetes</taxon>
        <taxon>Albuginales</taxon>
        <taxon>Albuginaceae</taxon>
        <taxon>Albugo</taxon>
    </lineage>
</organism>
<evidence type="ECO:0000256" key="3">
    <source>
        <dbReference type="ARBA" id="ARBA00022989"/>
    </source>
</evidence>
<dbReference type="InParanoid" id="A0A024G084"/>
<dbReference type="OrthoDB" id="72821at2759"/>
<dbReference type="AlphaFoldDB" id="A0A024G084"/>
<keyword evidence="4 5" id="KW-0472">Membrane</keyword>
<evidence type="ECO:0000256" key="4">
    <source>
        <dbReference type="ARBA" id="ARBA00023136"/>
    </source>
</evidence>
<evidence type="ECO:0000256" key="2">
    <source>
        <dbReference type="ARBA" id="ARBA00022692"/>
    </source>
</evidence>
<dbReference type="Pfam" id="PF00335">
    <property type="entry name" value="Tetraspanin"/>
    <property type="match status" value="1"/>
</dbReference>
<name>A0A024G084_9STRA</name>
<protein>
    <recommendedName>
        <fullName evidence="8">Tetraspanin</fullName>
    </recommendedName>
</protein>
<evidence type="ECO:0000256" key="5">
    <source>
        <dbReference type="SAM" id="Phobius"/>
    </source>
</evidence>
<dbReference type="EMBL" id="CAIX01000004">
    <property type="protein sequence ID" value="CCI39938.1"/>
    <property type="molecule type" value="Genomic_DNA"/>
</dbReference>
<comment type="caution">
    <text evidence="6">The sequence shown here is derived from an EMBL/GenBank/DDBJ whole genome shotgun (WGS) entry which is preliminary data.</text>
</comment>
<feature type="transmembrane region" description="Helical" evidence="5">
    <location>
        <begin position="72"/>
        <end position="93"/>
    </location>
</feature>
<proteinExistence type="predicted"/>
<dbReference type="STRING" id="65357.A0A024G084"/>
<dbReference type="InterPro" id="IPR018499">
    <property type="entry name" value="Tetraspanin/Peripherin"/>
</dbReference>
<sequence>MHDSEPEEYYNKREDDRPSQRLVLRALFGILNLIFIGIGVFIIVLVSRVRNEGWYDAVRDTSYESKFDTPLLIGKIVGGCVIGVGLIGLIGSFTRSRVLLVLYNCVVMALLTVFFIVAGFAMSFRNKAKDLENGKRADDEEKYAKYFNQGYCYAEGVYLCNDAKATELLQAYNPQISPMIANAVEGALSDVVGLNGVCARAEILTRMPQVKTACDVCGQAKMFAKYSNLLQWANSKCPRSKTTMVWCVNFFAKRGDQSEFENSPFGECRPIILRTIVDLLTKIMTVAFIVAGICFFIIVLACAARRQSSRM</sequence>
<feature type="transmembrane region" description="Helical" evidence="5">
    <location>
        <begin position="22"/>
        <end position="46"/>
    </location>
</feature>
<dbReference type="Proteomes" id="UP000053237">
    <property type="component" value="Unassembled WGS sequence"/>
</dbReference>
<evidence type="ECO:0000256" key="1">
    <source>
        <dbReference type="ARBA" id="ARBA00004141"/>
    </source>
</evidence>